<dbReference type="HAMAP" id="MF_01445">
    <property type="entry name" value="TsaD"/>
    <property type="match status" value="1"/>
</dbReference>
<comment type="catalytic activity">
    <reaction evidence="6 7">
        <text>L-threonylcarbamoyladenylate + adenosine(37) in tRNA = N(6)-L-threonylcarbamoyladenosine(37) in tRNA + AMP + H(+)</text>
        <dbReference type="Rhea" id="RHEA:37059"/>
        <dbReference type="Rhea" id="RHEA-COMP:10162"/>
        <dbReference type="Rhea" id="RHEA-COMP:10163"/>
        <dbReference type="ChEBI" id="CHEBI:15378"/>
        <dbReference type="ChEBI" id="CHEBI:73682"/>
        <dbReference type="ChEBI" id="CHEBI:74411"/>
        <dbReference type="ChEBI" id="CHEBI:74418"/>
        <dbReference type="ChEBI" id="CHEBI:456215"/>
        <dbReference type="EC" id="2.3.1.234"/>
    </reaction>
</comment>
<dbReference type="PANTHER" id="PTHR11735">
    <property type="entry name" value="TRNA N6-ADENOSINE THREONYLCARBAMOYLTRANSFERASE"/>
    <property type="match status" value="1"/>
</dbReference>
<dbReference type="GO" id="GO:0005506">
    <property type="term" value="F:iron ion binding"/>
    <property type="evidence" value="ECO:0007669"/>
    <property type="project" value="UniProtKB-UniRule"/>
</dbReference>
<dbReference type="AlphaFoldDB" id="A0A5A8F6A2"/>
<feature type="binding site" evidence="7">
    <location>
        <position position="115"/>
    </location>
    <ligand>
        <name>Fe cation</name>
        <dbReference type="ChEBI" id="CHEBI:24875"/>
    </ligand>
</feature>
<dbReference type="GO" id="GO:0002949">
    <property type="term" value="P:tRNA threonylcarbamoyladenosine modification"/>
    <property type="evidence" value="ECO:0007669"/>
    <property type="project" value="UniProtKB-UniRule"/>
</dbReference>
<organism evidence="9 10">
    <name type="scientific">Deferribacter autotrophicus</name>
    <dbReference type="NCBI Taxonomy" id="500465"/>
    <lineage>
        <taxon>Bacteria</taxon>
        <taxon>Pseudomonadati</taxon>
        <taxon>Deferribacterota</taxon>
        <taxon>Deferribacteres</taxon>
        <taxon>Deferribacterales</taxon>
        <taxon>Deferribacteraceae</taxon>
        <taxon>Deferribacter</taxon>
    </lineage>
</organism>
<dbReference type="EC" id="2.3.1.234" evidence="7"/>
<dbReference type="EMBL" id="VFJB01000008">
    <property type="protein sequence ID" value="KAA0257403.1"/>
    <property type="molecule type" value="Genomic_DNA"/>
</dbReference>
<feature type="binding site" evidence="7">
    <location>
        <position position="184"/>
    </location>
    <ligand>
        <name>substrate</name>
    </ligand>
</feature>
<dbReference type="GO" id="GO:0061711">
    <property type="term" value="F:tRNA N(6)-L-threonylcarbamoyladenine synthase activity"/>
    <property type="evidence" value="ECO:0007669"/>
    <property type="project" value="UniProtKB-EC"/>
</dbReference>
<keyword evidence="2 7" id="KW-0819">tRNA processing</keyword>
<comment type="caution">
    <text evidence="9">The sequence shown here is derived from an EMBL/GenBank/DDBJ whole genome shotgun (WGS) entry which is preliminary data.</text>
</comment>
<feature type="binding site" evidence="7">
    <location>
        <position position="295"/>
    </location>
    <ligand>
        <name>Fe cation</name>
        <dbReference type="ChEBI" id="CHEBI:24875"/>
    </ligand>
</feature>
<keyword evidence="10" id="KW-1185">Reference proteome</keyword>
<keyword evidence="3 7" id="KW-0479">Metal-binding</keyword>
<dbReference type="InterPro" id="IPR043129">
    <property type="entry name" value="ATPase_NBD"/>
</dbReference>
<feature type="binding site" evidence="7">
    <location>
        <position position="267"/>
    </location>
    <ligand>
        <name>substrate</name>
    </ligand>
</feature>
<keyword evidence="1 7" id="KW-0808">Transferase</keyword>
<dbReference type="OrthoDB" id="9806197at2"/>
<keyword evidence="7" id="KW-0963">Cytoplasm</keyword>
<evidence type="ECO:0000256" key="4">
    <source>
        <dbReference type="ARBA" id="ARBA00023004"/>
    </source>
</evidence>
<evidence type="ECO:0000256" key="1">
    <source>
        <dbReference type="ARBA" id="ARBA00022679"/>
    </source>
</evidence>
<comment type="subcellular location">
    <subcellularLocation>
        <location evidence="7">Cytoplasm</location>
    </subcellularLocation>
</comment>
<sequence length="329" mass="36553">MLVLGIETSCDETSMAIYDSKEGIKGSIISSQIDLHKKFGGVVPEIASRNHLLKLEEIFLSLLNEAKIDKKDIDLIGVTNAPGLIGSLFVGVAFAKGLAYGLKKPLIPVNHLAAHTLSCEIENPSLKPPYLSFIISGGHTHIYKVDDAYNFYLLSHTVDDAVGECFDKVAKMMNLPYPGGPEIERLALQGDENKIKFPVALKNSVNFSFSGLKTAVLNVLEKNEYSIEDVAASFQFSIFNNFINKLDKIIDKYKLRKITVSGGVSANSYLRNKLSSYYQKKGIELFFPSKRLCTDNGDMIAYTAYKFFRKRKFMGVKETAYDVMPDITG</sequence>
<dbReference type="GO" id="GO:0005737">
    <property type="term" value="C:cytoplasm"/>
    <property type="evidence" value="ECO:0007669"/>
    <property type="project" value="UniProtKB-SubCell"/>
</dbReference>
<keyword evidence="4 7" id="KW-0408">Iron</keyword>
<protein>
    <recommendedName>
        <fullName evidence="7">tRNA N6-adenosine threonylcarbamoyltransferase</fullName>
        <ecNumber evidence="7">2.3.1.234</ecNumber>
    </recommendedName>
    <alternativeName>
        <fullName evidence="7">N6-L-threonylcarbamoyladenine synthase</fullName>
        <shortName evidence="7">t(6)A synthase</shortName>
    </alternativeName>
    <alternativeName>
        <fullName evidence="7">t(6)A37 threonylcarbamoyladenosine biosynthesis protein TsaD</fullName>
    </alternativeName>
    <alternativeName>
        <fullName evidence="7">tRNA threonylcarbamoyladenosine biosynthesis protein TsaD</fullName>
    </alternativeName>
</protein>
<accession>A0A5A8F6A2</accession>
<dbReference type="RefSeq" id="WP_149267075.1">
    <property type="nucleotide sequence ID" value="NZ_VFJB01000008.1"/>
</dbReference>
<evidence type="ECO:0000313" key="9">
    <source>
        <dbReference type="EMBL" id="KAA0257403.1"/>
    </source>
</evidence>
<dbReference type="CDD" id="cd24133">
    <property type="entry name" value="ASKHA_NBD_TsaD_bac"/>
    <property type="match status" value="1"/>
</dbReference>
<proteinExistence type="inferred from homology"/>
<dbReference type="NCBIfam" id="TIGR00329">
    <property type="entry name" value="gcp_kae1"/>
    <property type="match status" value="1"/>
</dbReference>
<feature type="binding site" evidence="7">
    <location>
        <begin position="134"/>
        <end position="138"/>
    </location>
    <ligand>
        <name>substrate</name>
    </ligand>
</feature>
<name>A0A5A8F6A2_9BACT</name>
<dbReference type="InterPro" id="IPR022450">
    <property type="entry name" value="TsaD"/>
</dbReference>
<comment type="function">
    <text evidence="7">Required for the formation of a threonylcarbamoyl group on adenosine at position 37 (t(6)A37) in tRNAs that read codons beginning with adenine. Is involved in the transfer of the threonylcarbamoyl moiety of threonylcarbamoyl-AMP (TC-AMP) to the N6 group of A37, together with TsaE and TsaB. TsaD likely plays a direct catalytic role in this reaction.</text>
</comment>
<dbReference type="Proteomes" id="UP000322876">
    <property type="component" value="Unassembled WGS sequence"/>
</dbReference>
<evidence type="ECO:0000256" key="5">
    <source>
        <dbReference type="ARBA" id="ARBA00023315"/>
    </source>
</evidence>
<dbReference type="InterPro" id="IPR000905">
    <property type="entry name" value="Gcp-like_dom"/>
</dbReference>
<dbReference type="SUPFAM" id="SSF53067">
    <property type="entry name" value="Actin-like ATPase domain"/>
    <property type="match status" value="2"/>
</dbReference>
<dbReference type="FunFam" id="3.30.420.40:FF:000012">
    <property type="entry name" value="tRNA N6-adenosine threonylcarbamoyltransferase"/>
    <property type="match status" value="1"/>
</dbReference>
<evidence type="ECO:0000256" key="7">
    <source>
        <dbReference type="HAMAP-Rule" id="MF_01445"/>
    </source>
</evidence>
<feature type="binding site" evidence="7">
    <location>
        <position position="180"/>
    </location>
    <ligand>
        <name>substrate</name>
    </ligand>
</feature>
<dbReference type="Pfam" id="PF00814">
    <property type="entry name" value="TsaD"/>
    <property type="match status" value="1"/>
</dbReference>
<feature type="binding site" evidence="7">
    <location>
        <position position="111"/>
    </location>
    <ligand>
        <name>Fe cation</name>
        <dbReference type="ChEBI" id="CHEBI:24875"/>
    </ligand>
</feature>
<evidence type="ECO:0000256" key="6">
    <source>
        <dbReference type="ARBA" id="ARBA00048117"/>
    </source>
</evidence>
<dbReference type="InterPro" id="IPR017861">
    <property type="entry name" value="KAE1/TsaD"/>
</dbReference>
<reference evidence="9 10" key="1">
    <citation type="submission" date="2019-06" db="EMBL/GenBank/DDBJ databases">
        <title>Genomic insights into carbon and energy metabolism of Deferribacter autotrophicus revealed new metabolic traits in the phylum Deferribacteres.</title>
        <authorList>
            <person name="Slobodkin A.I."/>
            <person name="Slobodkina G.B."/>
            <person name="Allioux M."/>
            <person name="Alain K."/>
            <person name="Jebbar M."/>
            <person name="Shadrin V."/>
            <person name="Kublanov I.V."/>
            <person name="Toshchakov S.V."/>
            <person name="Bonch-Osmolovskaya E.A."/>
        </authorList>
    </citation>
    <scope>NUCLEOTIDE SEQUENCE [LARGE SCALE GENOMIC DNA]</scope>
    <source>
        <strain evidence="9 10">SL50</strain>
    </source>
</reference>
<dbReference type="Gene3D" id="3.30.420.40">
    <property type="match status" value="2"/>
</dbReference>
<dbReference type="NCBIfam" id="TIGR03723">
    <property type="entry name" value="T6A_TsaD_YgjD"/>
    <property type="match status" value="1"/>
</dbReference>
<comment type="cofactor">
    <cofactor evidence="7">
        <name>Fe(2+)</name>
        <dbReference type="ChEBI" id="CHEBI:29033"/>
    </cofactor>
    <text evidence="7">Binds 1 Fe(2+) ion per subunit.</text>
</comment>
<evidence type="ECO:0000256" key="3">
    <source>
        <dbReference type="ARBA" id="ARBA00022723"/>
    </source>
</evidence>
<evidence type="ECO:0000256" key="2">
    <source>
        <dbReference type="ARBA" id="ARBA00022694"/>
    </source>
</evidence>
<comment type="similarity">
    <text evidence="7">Belongs to the KAE1 / TsaD family.</text>
</comment>
<keyword evidence="5 7" id="KW-0012">Acyltransferase</keyword>
<evidence type="ECO:0000259" key="8">
    <source>
        <dbReference type="Pfam" id="PF00814"/>
    </source>
</evidence>
<feature type="domain" description="Gcp-like" evidence="8">
    <location>
        <begin position="26"/>
        <end position="302"/>
    </location>
</feature>
<dbReference type="PANTHER" id="PTHR11735:SF6">
    <property type="entry name" value="TRNA N6-ADENOSINE THREONYLCARBAMOYLTRANSFERASE, MITOCHONDRIAL"/>
    <property type="match status" value="1"/>
</dbReference>
<dbReference type="PRINTS" id="PR00789">
    <property type="entry name" value="OSIALOPTASE"/>
</dbReference>
<feature type="binding site" evidence="7">
    <location>
        <position position="167"/>
    </location>
    <ligand>
        <name>substrate</name>
    </ligand>
</feature>
<evidence type="ECO:0000313" key="10">
    <source>
        <dbReference type="Proteomes" id="UP000322876"/>
    </source>
</evidence>
<gene>
    <name evidence="7 9" type="primary">tsaD</name>
    <name evidence="9" type="ORF">FHQ18_10170</name>
</gene>